<dbReference type="PANTHER" id="PTHR43081:SF1">
    <property type="entry name" value="ADENYLATE CYCLASE, TERMINAL-DIFFERENTIATION SPECIFIC"/>
    <property type="match status" value="1"/>
</dbReference>
<dbReference type="CDD" id="cd07302">
    <property type="entry name" value="CHD"/>
    <property type="match status" value="1"/>
</dbReference>
<dbReference type="EMBL" id="CP042906">
    <property type="protein sequence ID" value="QEX16917.1"/>
    <property type="molecule type" value="Genomic_DNA"/>
</dbReference>
<dbReference type="Proteomes" id="UP000326202">
    <property type="component" value="Chromosome"/>
</dbReference>
<feature type="transmembrane region" description="Helical" evidence="1">
    <location>
        <begin position="360"/>
        <end position="381"/>
    </location>
</feature>
<evidence type="ECO:0000313" key="3">
    <source>
        <dbReference type="EMBL" id="QEX16917.1"/>
    </source>
</evidence>
<dbReference type="InterPro" id="IPR029787">
    <property type="entry name" value="Nucleotide_cyclase"/>
</dbReference>
<dbReference type="SUPFAM" id="SSF55073">
    <property type="entry name" value="Nucleotide cyclase"/>
    <property type="match status" value="1"/>
</dbReference>
<dbReference type="RefSeq" id="WP_151177214.1">
    <property type="nucleotide sequence ID" value="NZ_CP042906.1"/>
</dbReference>
<reference evidence="3 4" key="1">
    <citation type="submission" date="2019-08" db="EMBL/GenBank/DDBJ databases">
        <title>Hyperibacter terrae gen. nov., sp. nov. and Hyperibacter viscosus sp. nov., two new members in the family Rhodospirillaceae isolated from the rhizosphere of Hypericum perforatum.</title>
        <authorList>
            <person name="Noviana Z."/>
        </authorList>
    </citation>
    <scope>NUCLEOTIDE SEQUENCE [LARGE SCALE GENOMIC DNA]</scope>
    <source>
        <strain evidence="3 4">R5913</strain>
    </source>
</reference>
<dbReference type="Pfam" id="PF00211">
    <property type="entry name" value="Guanylate_cyc"/>
    <property type="match status" value="2"/>
</dbReference>
<name>A0A5J6MIA4_9PROT</name>
<dbReference type="SMART" id="SM00671">
    <property type="entry name" value="SEL1"/>
    <property type="match status" value="2"/>
</dbReference>
<sequence length="878" mass="95643">MRNLFARLRRFAAGHGRIPGAILLIGLLILQNPSMLGFQNADLTLIEALRVRYFDLLQRALLRTETNHPVLIVDVDDKSIEEVGQWPWPRNKIAKMVDILTRAKVPAIGFDMVFSEPDRTSPDAFADNLTDATPDLTGLLNALPDNDLIFAESLKRSRVALGEAGDNIGGQITQPAAPFGWKGRSFVPYLYNFPGILPALPVLRDAAAGRGIFSLPPENDGVVRRVPAAVRIGGNQPYPSLAIDLLRVATGTKSPIVLESDYAGIAAVIVAGVRIPTDRNGQIWIRYGPHDPERFISAADLLAGRADLNRVAGRLILIGSSALALQDVHSTPLGYKMPGTEIMAQLIETVIKQTTLQRPYIAIGIEAAVVAVAGILLIVLVPSLGARWTIAVPVLVATAMTGSSWYLFSHNNYLLDATYPTAATLALYLVLVYFGQVAEERRRKAVSRNFAQYLSPVVVERLAKDPNPPKLGGEQRDMTVVFVDIAGFTTLSERFKGDPEGLTHLINRFLTTMSESVLEQEGTIDKYIGDAMMAFWNAPVDLPDHAARGCAAALAMVDGLNRLNAELAAESQPIKGSGAPAAGGVAPAVTRIEQLESDAHSGIAQAQYQLAKAYRDGAGVKQSVEMALRWLRAAADQGDARAQRNLGLRYVRGNGVPQDDREALFWLSLAQLHLDTVADDRAAVQYRLSSPDVEAVQARVAAWKPAPIGSRAIRMEMGIGLNTGLCLAGNLGSKFRFNYSVMGDPVNLASRLEAQTRTYGVDVIVSESTRDAAPDYAFLELDLIAVKGKTEAVRIFALLGTGADAQTEQFRQLTETHARFLTAYRAQRWGEARELLRACRPRWDGLGELYDLYARRITMFEDNPPGTDWNGVYVAHSK</sequence>
<dbReference type="InterPro" id="IPR001054">
    <property type="entry name" value="A/G_cyclase"/>
</dbReference>
<protein>
    <recommendedName>
        <fullName evidence="2">Guanylate cyclase domain-containing protein</fullName>
    </recommendedName>
</protein>
<keyword evidence="1" id="KW-0812">Transmembrane</keyword>
<keyword evidence="4" id="KW-1185">Reference proteome</keyword>
<dbReference type="KEGG" id="htq:FRZ44_22120"/>
<dbReference type="Pfam" id="PF05226">
    <property type="entry name" value="CHASE2"/>
    <property type="match status" value="1"/>
</dbReference>
<dbReference type="InterPro" id="IPR006597">
    <property type="entry name" value="Sel1-like"/>
</dbReference>
<accession>A0A5J6MIA4</accession>
<dbReference type="GO" id="GO:0006171">
    <property type="term" value="P:cAMP biosynthetic process"/>
    <property type="evidence" value="ECO:0007669"/>
    <property type="project" value="TreeGrafter"/>
</dbReference>
<dbReference type="Gene3D" id="3.30.70.1230">
    <property type="entry name" value="Nucleotide cyclase"/>
    <property type="match status" value="1"/>
</dbReference>
<evidence type="ECO:0000313" key="4">
    <source>
        <dbReference type="Proteomes" id="UP000326202"/>
    </source>
</evidence>
<feature type="transmembrane region" description="Helical" evidence="1">
    <location>
        <begin position="419"/>
        <end position="438"/>
    </location>
</feature>
<dbReference type="AlphaFoldDB" id="A0A5J6MIA4"/>
<dbReference type="GO" id="GO:0004016">
    <property type="term" value="F:adenylate cyclase activity"/>
    <property type="evidence" value="ECO:0007669"/>
    <property type="project" value="UniProtKB-ARBA"/>
</dbReference>
<dbReference type="InterPro" id="IPR011990">
    <property type="entry name" value="TPR-like_helical_dom_sf"/>
</dbReference>
<dbReference type="OrthoDB" id="9762462at2"/>
<keyword evidence="1" id="KW-0472">Membrane</keyword>
<dbReference type="GO" id="GO:0035556">
    <property type="term" value="P:intracellular signal transduction"/>
    <property type="evidence" value="ECO:0007669"/>
    <property type="project" value="InterPro"/>
</dbReference>
<gene>
    <name evidence="3" type="ORF">FRZ44_22120</name>
</gene>
<dbReference type="PROSITE" id="PS50125">
    <property type="entry name" value="GUANYLATE_CYCLASE_2"/>
    <property type="match status" value="1"/>
</dbReference>
<organism evidence="3 4">
    <name type="scientific">Hypericibacter terrae</name>
    <dbReference type="NCBI Taxonomy" id="2602015"/>
    <lineage>
        <taxon>Bacteria</taxon>
        <taxon>Pseudomonadati</taxon>
        <taxon>Pseudomonadota</taxon>
        <taxon>Alphaproteobacteria</taxon>
        <taxon>Rhodospirillales</taxon>
        <taxon>Dongiaceae</taxon>
        <taxon>Hypericibacter</taxon>
    </lineage>
</organism>
<evidence type="ECO:0000256" key="1">
    <source>
        <dbReference type="SAM" id="Phobius"/>
    </source>
</evidence>
<dbReference type="Gene3D" id="1.25.40.10">
    <property type="entry name" value="Tetratricopeptide repeat domain"/>
    <property type="match status" value="1"/>
</dbReference>
<dbReference type="SMART" id="SM01080">
    <property type="entry name" value="CHASE2"/>
    <property type="match status" value="1"/>
</dbReference>
<dbReference type="SUPFAM" id="SSF81901">
    <property type="entry name" value="HCP-like"/>
    <property type="match status" value="1"/>
</dbReference>
<keyword evidence="1" id="KW-1133">Transmembrane helix</keyword>
<feature type="domain" description="Guanylate cyclase" evidence="2">
    <location>
        <begin position="479"/>
        <end position="753"/>
    </location>
</feature>
<dbReference type="InterPro" id="IPR007890">
    <property type="entry name" value="CHASE2"/>
</dbReference>
<feature type="transmembrane region" description="Helical" evidence="1">
    <location>
        <begin position="388"/>
        <end position="407"/>
    </location>
</feature>
<evidence type="ECO:0000259" key="2">
    <source>
        <dbReference type="PROSITE" id="PS50125"/>
    </source>
</evidence>
<dbReference type="InterPro" id="IPR050697">
    <property type="entry name" value="Adenylyl/Guanylyl_Cyclase_3/4"/>
</dbReference>
<dbReference type="Pfam" id="PF08238">
    <property type="entry name" value="Sel1"/>
    <property type="match status" value="1"/>
</dbReference>
<proteinExistence type="predicted"/>
<dbReference type="PANTHER" id="PTHR43081">
    <property type="entry name" value="ADENYLATE CYCLASE, TERMINAL-DIFFERENTIATION SPECIFIC-RELATED"/>
    <property type="match status" value="1"/>
</dbReference>